<dbReference type="OrthoDB" id="4726108at2"/>
<dbReference type="PANTHER" id="PTHR30328:SF54">
    <property type="entry name" value="HTH-TYPE TRANSCRIPTIONAL REPRESSOR SCO4008"/>
    <property type="match status" value="1"/>
</dbReference>
<feature type="compositionally biased region" description="Low complexity" evidence="3">
    <location>
        <begin position="1"/>
        <end position="14"/>
    </location>
</feature>
<keyword evidence="1 2" id="KW-0238">DNA-binding</keyword>
<name>A0A4Q7Y544_9ACTN</name>
<dbReference type="Gene3D" id="1.10.357.10">
    <property type="entry name" value="Tetracycline Repressor, domain 2"/>
    <property type="match status" value="1"/>
</dbReference>
<dbReference type="PRINTS" id="PR00455">
    <property type="entry name" value="HTHTETR"/>
</dbReference>
<dbReference type="InterPro" id="IPR001647">
    <property type="entry name" value="HTH_TetR"/>
</dbReference>
<evidence type="ECO:0000259" key="4">
    <source>
        <dbReference type="PROSITE" id="PS50977"/>
    </source>
</evidence>
<evidence type="ECO:0000256" key="3">
    <source>
        <dbReference type="SAM" id="MobiDB-lite"/>
    </source>
</evidence>
<proteinExistence type="predicted"/>
<sequence length="234" mass="25939">MTAHPPGAAPAGRRAGAERVRDAERTRAEILAVATREFADRGYAGGRINEIAARTRTTKRMIYYYFGSKEQLYVAVLEQAYAGIRALEQQVDVEHLDPVAAIRELAALTFDHHEAHPDFIRLVSIENIHRAEHIARSTVLPDLAEPALAALGTILRRGREAGVFRDDVDALDVHQVISGYCVFRTANRHTFGAVLGRDMLDPARRHHQRTMLGDLVAAFLQAPDPRRAPATAPR</sequence>
<dbReference type="SUPFAM" id="SSF48498">
    <property type="entry name" value="Tetracyclin repressor-like, C-terminal domain"/>
    <property type="match status" value="1"/>
</dbReference>
<keyword evidence="6" id="KW-1185">Reference proteome</keyword>
<dbReference type="Pfam" id="PF00440">
    <property type="entry name" value="TetR_N"/>
    <property type="match status" value="1"/>
</dbReference>
<accession>A0A4Q7Y544</accession>
<feature type="region of interest" description="Disordered" evidence="3">
    <location>
        <begin position="1"/>
        <end position="21"/>
    </location>
</feature>
<dbReference type="InterPro" id="IPR009057">
    <property type="entry name" value="Homeodomain-like_sf"/>
</dbReference>
<dbReference type="InterPro" id="IPR036271">
    <property type="entry name" value="Tet_transcr_reg_TetR-rel_C_sf"/>
</dbReference>
<evidence type="ECO:0000313" key="6">
    <source>
        <dbReference type="Proteomes" id="UP000292507"/>
    </source>
</evidence>
<dbReference type="GO" id="GO:0006355">
    <property type="term" value="P:regulation of DNA-templated transcription"/>
    <property type="evidence" value="ECO:0007669"/>
    <property type="project" value="UniProtKB-ARBA"/>
</dbReference>
<dbReference type="PROSITE" id="PS50977">
    <property type="entry name" value="HTH_TETR_2"/>
    <property type="match status" value="1"/>
</dbReference>
<evidence type="ECO:0000256" key="1">
    <source>
        <dbReference type="ARBA" id="ARBA00023125"/>
    </source>
</evidence>
<reference evidence="5 6" key="1">
    <citation type="submission" date="2019-02" db="EMBL/GenBank/DDBJ databases">
        <title>Sequencing the genomes of 1000 actinobacteria strains.</title>
        <authorList>
            <person name="Klenk H.-P."/>
        </authorList>
    </citation>
    <scope>NUCLEOTIDE SEQUENCE [LARGE SCALE GENOMIC DNA]</scope>
    <source>
        <strain evidence="5 6">DSM 44509</strain>
    </source>
</reference>
<evidence type="ECO:0000256" key="2">
    <source>
        <dbReference type="PROSITE-ProRule" id="PRU00335"/>
    </source>
</evidence>
<dbReference type="SUPFAM" id="SSF46689">
    <property type="entry name" value="Homeodomain-like"/>
    <property type="match status" value="1"/>
</dbReference>
<organism evidence="5 6">
    <name type="scientific">Blastococcus saxobsidens</name>
    <dbReference type="NCBI Taxonomy" id="138336"/>
    <lineage>
        <taxon>Bacteria</taxon>
        <taxon>Bacillati</taxon>
        <taxon>Actinomycetota</taxon>
        <taxon>Actinomycetes</taxon>
        <taxon>Geodermatophilales</taxon>
        <taxon>Geodermatophilaceae</taxon>
        <taxon>Blastococcus</taxon>
    </lineage>
</organism>
<dbReference type="RefSeq" id="WP_104530267.1">
    <property type="nucleotide sequence ID" value="NZ_POQT01000046.1"/>
</dbReference>
<gene>
    <name evidence="5" type="ORF">BKA19_1656</name>
</gene>
<dbReference type="PANTHER" id="PTHR30328">
    <property type="entry name" value="TRANSCRIPTIONAL REPRESSOR"/>
    <property type="match status" value="1"/>
</dbReference>
<dbReference type="AlphaFoldDB" id="A0A4Q7Y544"/>
<dbReference type="InterPro" id="IPR050109">
    <property type="entry name" value="HTH-type_TetR-like_transc_reg"/>
</dbReference>
<dbReference type="Pfam" id="PF17938">
    <property type="entry name" value="TetR_C_29"/>
    <property type="match status" value="1"/>
</dbReference>
<evidence type="ECO:0000313" key="5">
    <source>
        <dbReference type="EMBL" id="RZU31970.1"/>
    </source>
</evidence>
<comment type="caution">
    <text evidence="5">The sequence shown here is derived from an EMBL/GenBank/DDBJ whole genome shotgun (WGS) entry which is preliminary data.</text>
</comment>
<dbReference type="EMBL" id="SHKV01000001">
    <property type="protein sequence ID" value="RZU31970.1"/>
    <property type="molecule type" value="Genomic_DNA"/>
</dbReference>
<feature type="domain" description="HTH tetR-type" evidence="4">
    <location>
        <begin position="24"/>
        <end position="84"/>
    </location>
</feature>
<protein>
    <submittedName>
        <fullName evidence="5">TetR family transcriptional regulator</fullName>
    </submittedName>
</protein>
<dbReference type="Proteomes" id="UP000292507">
    <property type="component" value="Unassembled WGS sequence"/>
</dbReference>
<dbReference type="GO" id="GO:0003677">
    <property type="term" value="F:DNA binding"/>
    <property type="evidence" value="ECO:0007669"/>
    <property type="project" value="UniProtKB-UniRule"/>
</dbReference>
<feature type="DNA-binding region" description="H-T-H motif" evidence="2">
    <location>
        <begin position="47"/>
        <end position="66"/>
    </location>
</feature>
<dbReference type="InterPro" id="IPR041474">
    <property type="entry name" value="NicS_C"/>
</dbReference>